<evidence type="ECO:0000313" key="1">
    <source>
        <dbReference type="EMBL" id="VEW10739.1"/>
    </source>
</evidence>
<dbReference type="EMBL" id="CAACXN010000010">
    <property type="protein sequence ID" value="VEW10739.1"/>
    <property type="molecule type" value="Genomic_DNA"/>
</dbReference>
<dbReference type="PANTHER" id="PTHR34724:SF2">
    <property type="entry name" value="OS12G0596101 PROTEIN"/>
    <property type="match status" value="1"/>
</dbReference>
<evidence type="ECO:0000313" key="2">
    <source>
        <dbReference type="Proteomes" id="UP000386281"/>
    </source>
</evidence>
<dbReference type="AlphaFoldDB" id="A0A449CZG2"/>
<organism evidence="1 2">
    <name type="scientific">Brevibacterium casei</name>
    <dbReference type="NCBI Taxonomy" id="33889"/>
    <lineage>
        <taxon>Bacteria</taxon>
        <taxon>Bacillati</taxon>
        <taxon>Actinomycetota</taxon>
        <taxon>Actinomycetes</taxon>
        <taxon>Micrococcales</taxon>
        <taxon>Brevibacteriaceae</taxon>
        <taxon>Brevibacterium</taxon>
    </lineage>
</organism>
<dbReference type="Proteomes" id="UP000386281">
    <property type="component" value="Unassembled WGS sequence"/>
</dbReference>
<reference evidence="1 2" key="1">
    <citation type="submission" date="2019-02" db="EMBL/GenBank/DDBJ databases">
        <authorList>
            <consortium name="Pathogen Informatics"/>
        </authorList>
    </citation>
    <scope>NUCLEOTIDE SEQUENCE [LARGE SCALE GENOMIC DNA]</scope>
    <source>
        <strain evidence="1 2">3012STDY7078520</strain>
    </source>
</reference>
<protein>
    <submittedName>
        <fullName evidence="1">Uncharacterized protein</fullName>
    </submittedName>
</protein>
<accession>A0A449CZG2</accession>
<proteinExistence type="predicted"/>
<sequence>MCRAATCRVCGKTTWAGCGQHIQSVKSTVPAGQWCNGKHTQAEEDASRAAKPSFFSRLFGR</sequence>
<dbReference type="PANTHER" id="PTHR34724">
    <property type="entry name" value="OS12G0596101 PROTEIN"/>
    <property type="match status" value="1"/>
</dbReference>
<name>A0A449CZG2_9MICO</name>
<gene>
    <name evidence="1" type="ORF">NCTC12391_00328</name>
</gene>